<protein>
    <submittedName>
        <fullName evidence="1">Uncharacterized protein</fullName>
    </submittedName>
</protein>
<reference evidence="1 2" key="1">
    <citation type="submission" date="2023-02" db="EMBL/GenBank/DDBJ databases">
        <title>LHISI_Scaffold_Assembly.</title>
        <authorList>
            <person name="Stuart O.P."/>
            <person name="Cleave R."/>
            <person name="Magrath M.J.L."/>
            <person name="Mikheyev A.S."/>
        </authorList>
    </citation>
    <scope>NUCLEOTIDE SEQUENCE [LARGE SCALE GENOMIC DNA]</scope>
    <source>
        <strain evidence="1">Daus_M_001</strain>
        <tissue evidence="1">Leg muscle</tissue>
    </source>
</reference>
<dbReference type="EMBL" id="JARBHB010000005">
    <property type="protein sequence ID" value="KAJ8883055.1"/>
    <property type="molecule type" value="Genomic_DNA"/>
</dbReference>
<sequence length="86" mass="9809">MRQSENPDVYECMSNNGQKHFSLCGPLVSAKVEEFSAILHKCVIKASTNWLDNFKKDMASILSLCVVKKQVRIQMQQIIGKKMFSK</sequence>
<dbReference type="Gene3D" id="1.10.10.60">
    <property type="entry name" value="Homeodomain-like"/>
    <property type="match status" value="1"/>
</dbReference>
<gene>
    <name evidence="1" type="ORF">PR048_014894</name>
</gene>
<evidence type="ECO:0000313" key="2">
    <source>
        <dbReference type="Proteomes" id="UP001159363"/>
    </source>
</evidence>
<accession>A0ABQ9HFK7</accession>
<keyword evidence="2" id="KW-1185">Reference proteome</keyword>
<dbReference type="Proteomes" id="UP001159363">
    <property type="component" value="Chromosome 4"/>
</dbReference>
<evidence type="ECO:0000313" key="1">
    <source>
        <dbReference type="EMBL" id="KAJ8883055.1"/>
    </source>
</evidence>
<comment type="caution">
    <text evidence="1">The sequence shown here is derived from an EMBL/GenBank/DDBJ whole genome shotgun (WGS) entry which is preliminary data.</text>
</comment>
<proteinExistence type="predicted"/>
<name>A0ABQ9HFK7_9NEOP</name>
<organism evidence="1 2">
    <name type="scientific">Dryococelus australis</name>
    <dbReference type="NCBI Taxonomy" id="614101"/>
    <lineage>
        <taxon>Eukaryota</taxon>
        <taxon>Metazoa</taxon>
        <taxon>Ecdysozoa</taxon>
        <taxon>Arthropoda</taxon>
        <taxon>Hexapoda</taxon>
        <taxon>Insecta</taxon>
        <taxon>Pterygota</taxon>
        <taxon>Neoptera</taxon>
        <taxon>Polyneoptera</taxon>
        <taxon>Phasmatodea</taxon>
        <taxon>Verophasmatodea</taxon>
        <taxon>Anareolatae</taxon>
        <taxon>Phasmatidae</taxon>
        <taxon>Eurycanthinae</taxon>
        <taxon>Dryococelus</taxon>
    </lineage>
</organism>